<evidence type="ECO:0000313" key="12">
    <source>
        <dbReference type="EMBL" id="ADZ08450.1"/>
    </source>
</evidence>
<dbReference type="Proteomes" id="UP000007490">
    <property type="component" value="Chromosome"/>
</dbReference>
<dbReference type="InterPro" id="IPR042265">
    <property type="entry name" value="DPH1/DPH2_3"/>
</dbReference>
<dbReference type="SFLD" id="SFLDG01121">
    <property type="entry name" value="Diphthamide_biosynthesis"/>
    <property type="match status" value="1"/>
</dbReference>
<keyword evidence="11" id="KW-0175">Coiled coil</keyword>
<comment type="catalytic activity">
    <reaction evidence="9 10">
        <text>L-histidyl-[translation elongation factor 2] + S-adenosyl-L-methionine = 2-[(3S)-amino-3-carboxypropyl]-L-histidyl-[translation elongation factor 2] + S-methyl-5'-thioadenosine + H(+)</text>
        <dbReference type="Rhea" id="RHEA:36783"/>
        <dbReference type="Rhea" id="RHEA-COMP:9748"/>
        <dbReference type="Rhea" id="RHEA-COMP:9749"/>
        <dbReference type="ChEBI" id="CHEBI:15378"/>
        <dbReference type="ChEBI" id="CHEBI:17509"/>
        <dbReference type="ChEBI" id="CHEBI:29979"/>
        <dbReference type="ChEBI" id="CHEBI:59789"/>
        <dbReference type="ChEBI" id="CHEBI:73995"/>
        <dbReference type="EC" id="2.5.1.108"/>
    </reaction>
</comment>
<dbReference type="UniPathway" id="UPA00559"/>
<evidence type="ECO:0000256" key="6">
    <source>
        <dbReference type="ARBA" id="ARBA00022723"/>
    </source>
</evidence>
<evidence type="ECO:0000256" key="2">
    <source>
        <dbReference type="ARBA" id="ARBA00005156"/>
    </source>
</evidence>
<dbReference type="Pfam" id="PF01866">
    <property type="entry name" value="Diphthamide_syn"/>
    <property type="match status" value="1"/>
</dbReference>
<dbReference type="InterPro" id="IPR042263">
    <property type="entry name" value="DPH1/DPH2_1"/>
</dbReference>
<reference evidence="12 13" key="2">
    <citation type="journal article" date="2014" name="Int. J. Syst. Evol. Microbiol.">
        <title>Methanobacterium paludis sp. nov. and a novel strain of Methanobacterium lacus isolated from northern peatlands.</title>
        <authorList>
            <person name="Cadillo-Quiroz H."/>
            <person name="Brauer S.L."/>
            <person name="Goodson N."/>
            <person name="Yavitt J.B."/>
            <person name="Zinder S.H."/>
        </authorList>
    </citation>
    <scope>NUCLEOTIDE SEQUENCE [LARGE SCALE GENOMIC DNA]</scope>
    <source>
        <strain evidence="12 13">AL-21</strain>
    </source>
</reference>
<evidence type="ECO:0000256" key="8">
    <source>
        <dbReference type="ARBA" id="ARBA00023014"/>
    </source>
</evidence>
<comment type="function">
    <text evidence="10">Catalyzes the first step of diphthamide biosynthesis, i.e. the transfer of the 3-amino-3-carboxypropyl group from S-adenosyl-L-methionine (SAM) to the C2 position of the imidazole ring of the target histidine residue in translation elongation factor 2 (EF-2).</text>
</comment>
<keyword evidence="6 10" id="KW-0479">Metal-binding</keyword>
<dbReference type="EMBL" id="CP002551">
    <property type="protein sequence ID" value="ADZ08450.1"/>
    <property type="molecule type" value="Genomic_DNA"/>
</dbReference>
<comment type="pathway">
    <text evidence="2 10">Protein modification; peptidyl-diphthamide biosynthesis.</text>
</comment>
<dbReference type="Gene3D" id="3.40.50.11860">
    <property type="entry name" value="Diphthamide synthesis DPH1/DPH2 domain 3"/>
    <property type="match status" value="1"/>
</dbReference>
<keyword evidence="7 10" id="KW-0408">Iron</keyword>
<dbReference type="GeneID" id="10276624"/>
<dbReference type="GO" id="GO:0017183">
    <property type="term" value="P:protein histidyl modification to diphthamide"/>
    <property type="evidence" value="ECO:0007669"/>
    <property type="project" value="UniProtKB-UniRule"/>
</dbReference>
<dbReference type="OrthoDB" id="314at2157"/>
<protein>
    <recommendedName>
        <fullName evidence="3 10">2-(3-amino-3-carboxypropyl)histidine synthase</fullName>
        <ecNumber evidence="3 10">2.5.1.108</ecNumber>
    </recommendedName>
</protein>
<evidence type="ECO:0000313" key="13">
    <source>
        <dbReference type="Proteomes" id="UP000007490"/>
    </source>
</evidence>
<dbReference type="InterPro" id="IPR035435">
    <property type="entry name" value="DPH1/DPH2_euk_archaea"/>
</dbReference>
<dbReference type="NCBIfam" id="TIGR03682">
    <property type="entry name" value="arCOG04112"/>
    <property type="match status" value="1"/>
</dbReference>
<evidence type="ECO:0000256" key="3">
    <source>
        <dbReference type="ARBA" id="ARBA00012221"/>
    </source>
</evidence>
<dbReference type="KEGG" id="mel:Metbo_0198"/>
<evidence type="ECO:0000256" key="1">
    <source>
        <dbReference type="ARBA" id="ARBA00001966"/>
    </source>
</evidence>
<dbReference type="AlphaFoldDB" id="F0T7W3"/>
<dbReference type="HOGENOM" id="CLU_037146_0_0_2"/>
<dbReference type="SFLD" id="SFLDS00032">
    <property type="entry name" value="Radical_SAM_3-amino-3-carboxyp"/>
    <property type="match status" value="1"/>
</dbReference>
<dbReference type="PIRSF" id="PIRSF004967">
    <property type="entry name" value="DPH1"/>
    <property type="match status" value="1"/>
</dbReference>
<keyword evidence="10" id="KW-0004">4Fe-4S</keyword>
<dbReference type="Gene3D" id="3.40.50.11840">
    <property type="entry name" value="Diphthamide synthesis DPH1/DPH2 domain 1"/>
    <property type="match status" value="1"/>
</dbReference>
<proteinExistence type="inferred from homology"/>
<keyword evidence="13" id="KW-1185">Reference proteome</keyword>
<dbReference type="GO" id="GO:0046872">
    <property type="term" value="F:metal ion binding"/>
    <property type="evidence" value="ECO:0007669"/>
    <property type="project" value="UniProtKB-KW"/>
</dbReference>
<dbReference type="RefSeq" id="WP_013643801.1">
    <property type="nucleotide sequence ID" value="NC_015216.1"/>
</dbReference>
<evidence type="ECO:0000256" key="11">
    <source>
        <dbReference type="SAM" id="Coils"/>
    </source>
</evidence>
<comment type="similarity">
    <text evidence="10">Belongs to the DPH1/DPH2 family.</text>
</comment>
<name>F0T7W3_METLA</name>
<comment type="cofactor">
    <cofactor evidence="1 10">
        <name>[4Fe-4S] cluster</name>
        <dbReference type="ChEBI" id="CHEBI:49883"/>
    </cofactor>
</comment>
<evidence type="ECO:0000256" key="10">
    <source>
        <dbReference type="PIRNR" id="PIRNR004967"/>
    </source>
</evidence>
<evidence type="ECO:0000256" key="5">
    <source>
        <dbReference type="ARBA" id="ARBA00022691"/>
    </source>
</evidence>
<dbReference type="STRING" id="877455.Metbo_0198"/>
<keyword evidence="5 10" id="KW-0949">S-adenosyl-L-methionine</keyword>
<dbReference type="EC" id="2.5.1.108" evidence="3 10"/>
<dbReference type="GO" id="GO:0090560">
    <property type="term" value="F:2-(3-amino-3-carboxypropyl)histidine synthase activity"/>
    <property type="evidence" value="ECO:0007669"/>
    <property type="project" value="UniProtKB-UniRule"/>
</dbReference>
<evidence type="ECO:0000256" key="9">
    <source>
        <dbReference type="ARBA" id="ARBA00048403"/>
    </source>
</evidence>
<keyword evidence="4 10" id="KW-0808">Transferase</keyword>
<dbReference type="eggNOG" id="arCOG04112">
    <property type="taxonomic scope" value="Archaea"/>
</dbReference>
<dbReference type="InterPro" id="IPR022428">
    <property type="entry name" value="Dph2_arc"/>
</dbReference>
<accession>F0T7W3</accession>
<dbReference type="Gene3D" id="3.40.50.11850">
    <property type="entry name" value="Diphthamide synthesis DPH1/DPH2 domain 2"/>
    <property type="match status" value="1"/>
</dbReference>
<dbReference type="FunFam" id="3.40.50.11860:FF:000001">
    <property type="entry name" value="2-(3-amino-3-carboxypropyl)histidine synthase subunit 2"/>
    <property type="match status" value="1"/>
</dbReference>
<dbReference type="PANTHER" id="PTHR10762">
    <property type="entry name" value="DIPHTHAMIDE BIOSYNTHESIS PROTEIN"/>
    <property type="match status" value="1"/>
</dbReference>
<evidence type="ECO:0000256" key="7">
    <source>
        <dbReference type="ARBA" id="ARBA00023004"/>
    </source>
</evidence>
<reference evidence="13" key="1">
    <citation type="submission" date="2011-02" db="EMBL/GenBank/DDBJ databases">
        <title>Complete sequence of Methanobacterium sp. AL-21.</title>
        <authorList>
            <consortium name="US DOE Joint Genome Institute"/>
            <person name="Lucas S."/>
            <person name="Copeland A."/>
            <person name="Lapidus A."/>
            <person name="Cheng J.-F."/>
            <person name="Goodwin L."/>
            <person name="Pitluck S."/>
            <person name="Chertkov O."/>
            <person name="Detter J.C."/>
            <person name="Han C."/>
            <person name="Tapia R."/>
            <person name="Land M."/>
            <person name="Hauser L."/>
            <person name="Kyrpides N."/>
            <person name="Ivanova N."/>
            <person name="Mikhailova N."/>
            <person name="Pagani I."/>
            <person name="Cadillo-Quiroz H."/>
            <person name="Imachi H."/>
            <person name="Zinder S."/>
            <person name="Liu W."/>
            <person name="Woyke T."/>
        </authorList>
    </citation>
    <scope>NUCLEOTIDE SEQUENCE [LARGE SCALE GENOMIC DNA]</scope>
    <source>
        <strain evidence="13">AL-21</strain>
    </source>
</reference>
<dbReference type="PANTHER" id="PTHR10762:SF1">
    <property type="entry name" value="2-(3-AMINO-3-CARBOXYPROPYL)HISTIDINE SYNTHASE SUBUNIT 1"/>
    <property type="match status" value="1"/>
</dbReference>
<dbReference type="InterPro" id="IPR042264">
    <property type="entry name" value="DPH1/DPH2_2"/>
</dbReference>
<feature type="coiled-coil region" evidence="11">
    <location>
        <begin position="121"/>
        <end position="148"/>
    </location>
</feature>
<dbReference type="NCBIfam" id="TIGR00322">
    <property type="entry name" value="diphth2_R"/>
    <property type="match status" value="1"/>
</dbReference>
<dbReference type="GO" id="GO:0051539">
    <property type="term" value="F:4 iron, 4 sulfur cluster binding"/>
    <property type="evidence" value="ECO:0007669"/>
    <property type="project" value="UniProtKB-UniRule"/>
</dbReference>
<evidence type="ECO:0000256" key="4">
    <source>
        <dbReference type="ARBA" id="ARBA00022679"/>
    </source>
</evidence>
<organism evidence="12 13">
    <name type="scientific">Methanobacterium lacus (strain AL-21)</name>
    <dbReference type="NCBI Taxonomy" id="877455"/>
    <lineage>
        <taxon>Archaea</taxon>
        <taxon>Methanobacteriati</taxon>
        <taxon>Methanobacteriota</taxon>
        <taxon>Methanomada group</taxon>
        <taxon>Methanobacteria</taxon>
        <taxon>Methanobacteriales</taxon>
        <taxon>Methanobacteriaceae</taxon>
        <taxon>Methanobacterium</taxon>
    </lineage>
</organism>
<gene>
    <name evidence="12" type="ordered locus">Metbo_0198</name>
</gene>
<dbReference type="InterPro" id="IPR016435">
    <property type="entry name" value="DPH1/DPH2"/>
</dbReference>
<sequence>MSGHELEIDEIIKRVKELKAGTVGLQFPEGLKLHAVEVARRIEVETGATVIISADPCFGACDVADVDMNGVADVLVHFGHKPLPLNYDMPVIFVDASSKMELLGSVGNAMSLLEGYKKIGLVTTVQHLKQLEEVAEFLEQNGKEVVINEGAGTTWGQVLGCNFSSIKNLDVEAFLYVGSGNFHALGITLFTDKPVIIADPYLDEARLITDFSDRILRIRFARIAKAMDAKTFGIIVSTKKGQNRLDTAKELKNLLNAEGREGFILLLDDVSPEKLLPYMDLDAFVMTACPRIAIDDSSRYKKPLLTPQELEIAIGKREWENYEIDEIKYGGLNNKNK</sequence>
<keyword evidence="8 10" id="KW-0411">Iron-sulfur</keyword>